<sequence length="267" mass="29733">MVNDDWLTVNRENWDDRVRVHAESSFYDLPGFRAGASPLRSFERAELGEVAGKRLLHLQCHMGQDTLSWGRLGAEVTGLDFSAKAVEQARALAADVGLADRARFVVSDVYEAPAALPGERFDIVYTGLGSLVWLPDLTRWAEVVAGLLAEGGALYLVEFHPATDMLGEDGRTVDHDYFDAEPWRQDHAYTYTDGPALEKTVSVQFLHPLGEVVSALAGAGLRVEFLHEHPFTIFQRYPVLEESEPGIFTFPPGHPRVPLMFSLRARR</sequence>
<evidence type="ECO:0000313" key="4">
    <source>
        <dbReference type="EMBL" id="MDT0320383.1"/>
    </source>
</evidence>
<dbReference type="EMBL" id="JAVREM010000024">
    <property type="protein sequence ID" value="MDT0320383.1"/>
    <property type="molecule type" value="Genomic_DNA"/>
</dbReference>
<feature type="domain" description="Methyltransferase" evidence="3">
    <location>
        <begin position="56"/>
        <end position="152"/>
    </location>
</feature>
<dbReference type="CDD" id="cd02440">
    <property type="entry name" value="AdoMet_MTases"/>
    <property type="match status" value="1"/>
</dbReference>
<dbReference type="GO" id="GO:0008168">
    <property type="term" value="F:methyltransferase activity"/>
    <property type="evidence" value="ECO:0007669"/>
    <property type="project" value="UniProtKB-KW"/>
</dbReference>
<dbReference type="GO" id="GO:0032259">
    <property type="term" value="P:methylation"/>
    <property type="evidence" value="ECO:0007669"/>
    <property type="project" value="UniProtKB-KW"/>
</dbReference>
<proteinExistence type="predicted"/>
<dbReference type="PANTHER" id="PTHR43861">
    <property type="entry name" value="TRANS-ACONITATE 2-METHYLTRANSFERASE-RELATED"/>
    <property type="match status" value="1"/>
</dbReference>
<organism evidence="4 5">
    <name type="scientific">Streptomyces millisiae</name>
    <dbReference type="NCBI Taxonomy" id="3075542"/>
    <lineage>
        <taxon>Bacteria</taxon>
        <taxon>Bacillati</taxon>
        <taxon>Actinomycetota</taxon>
        <taxon>Actinomycetes</taxon>
        <taxon>Kitasatosporales</taxon>
        <taxon>Streptomycetaceae</taxon>
        <taxon>Streptomyces</taxon>
    </lineage>
</organism>
<keyword evidence="2 4" id="KW-0808">Transferase</keyword>
<reference evidence="5" key="1">
    <citation type="submission" date="2023-07" db="EMBL/GenBank/DDBJ databases">
        <title>30 novel species of actinomycetes from the DSMZ collection.</title>
        <authorList>
            <person name="Nouioui I."/>
        </authorList>
    </citation>
    <scope>NUCLEOTIDE SEQUENCE [LARGE SCALE GENOMIC DNA]</scope>
    <source>
        <strain evidence="5">DSM 44918</strain>
    </source>
</reference>
<dbReference type="InterPro" id="IPR029063">
    <property type="entry name" value="SAM-dependent_MTases_sf"/>
</dbReference>
<gene>
    <name evidence="4" type="ORF">RNC47_18765</name>
</gene>
<evidence type="ECO:0000313" key="5">
    <source>
        <dbReference type="Proteomes" id="UP001183420"/>
    </source>
</evidence>
<dbReference type="PANTHER" id="PTHR43861:SF1">
    <property type="entry name" value="TRANS-ACONITATE 2-METHYLTRANSFERASE"/>
    <property type="match status" value="1"/>
</dbReference>
<accession>A0ABU2LTK1</accession>
<dbReference type="Proteomes" id="UP001183420">
    <property type="component" value="Unassembled WGS sequence"/>
</dbReference>
<dbReference type="SUPFAM" id="SSF53335">
    <property type="entry name" value="S-adenosyl-L-methionine-dependent methyltransferases"/>
    <property type="match status" value="1"/>
</dbReference>
<dbReference type="Gene3D" id="3.40.50.150">
    <property type="entry name" value="Vaccinia Virus protein VP39"/>
    <property type="match status" value="1"/>
</dbReference>
<dbReference type="Pfam" id="PF13649">
    <property type="entry name" value="Methyltransf_25"/>
    <property type="match status" value="1"/>
</dbReference>
<evidence type="ECO:0000256" key="2">
    <source>
        <dbReference type="ARBA" id="ARBA00022679"/>
    </source>
</evidence>
<evidence type="ECO:0000259" key="3">
    <source>
        <dbReference type="Pfam" id="PF13649"/>
    </source>
</evidence>
<evidence type="ECO:0000256" key="1">
    <source>
        <dbReference type="ARBA" id="ARBA00022603"/>
    </source>
</evidence>
<protein>
    <submittedName>
        <fullName evidence="4">Class I SAM-dependent methyltransferase</fullName>
        <ecNumber evidence="4">2.1.1.-</ecNumber>
    </submittedName>
</protein>
<name>A0ABU2LTK1_9ACTN</name>
<keyword evidence="5" id="KW-1185">Reference proteome</keyword>
<keyword evidence="1 4" id="KW-0489">Methyltransferase</keyword>
<dbReference type="EC" id="2.1.1.-" evidence="4"/>
<comment type="caution">
    <text evidence="4">The sequence shown here is derived from an EMBL/GenBank/DDBJ whole genome shotgun (WGS) entry which is preliminary data.</text>
</comment>
<dbReference type="InterPro" id="IPR041698">
    <property type="entry name" value="Methyltransf_25"/>
</dbReference>
<dbReference type="RefSeq" id="WP_311600354.1">
    <property type="nucleotide sequence ID" value="NZ_JAVREM010000024.1"/>
</dbReference>